<name>A0A9K3J5H8_HELAN</name>
<dbReference type="EMBL" id="MNCJ02000319">
    <property type="protein sequence ID" value="KAF5809124.1"/>
    <property type="molecule type" value="Genomic_DNA"/>
</dbReference>
<accession>A0A9K3J5H8</accession>
<organism evidence="3 4">
    <name type="scientific">Helianthus annuus</name>
    <name type="common">Common sunflower</name>
    <dbReference type="NCBI Taxonomy" id="4232"/>
    <lineage>
        <taxon>Eukaryota</taxon>
        <taxon>Viridiplantae</taxon>
        <taxon>Streptophyta</taxon>
        <taxon>Embryophyta</taxon>
        <taxon>Tracheophyta</taxon>
        <taxon>Spermatophyta</taxon>
        <taxon>Magnoliopsida</taxon>
        <taxon>eudicotyledons</taxon>
        <taxon>Gunneridae</taxon>
        <taxon>Pentapetalae</taxon>
        <taxon>asterids</taxon>
        <taxon>campanulids</taxon>
        <taxon>Asterales</taxon>
        <taxon>Asteraceae</taxon>
        <taxon>Asteroideae</taxon>
        <taxon>Heliantheae alliance</taxon>
        <taxon>Heliantheae</taxon>
        <taxon>Helianthus</taxon>
    </lineage>
</organism>
<keyword evidence="1" id="KW-0880">Kelch repeat</keyword>
<keyword evidence="4" id="KW-1185">Reference proteome</keyword>
<dbReference type="Gramene" id="mRNA:HanXRQr2_Chr04g0153421">
    <property type="protein sequence ID" value="mRNA:HanXRQr2_Chr04g0153421"/>
    <property type="gene ID" value="HanXRQr2_Chr04g0153421"/>
</dbReference>
<dbReference type="PANTHER" id="PTHR46122:SF2">
    <property type="entry name" value="F-BOX_KELCH-REPEAT PROTEIN SKIP11"/>
    <property type="match status" value="1"/>
</dbReference>
<dbReference type="InterPro" id="IPR052439">
    <property type="entry name" value="F-box/Kelch-repeat"/>
</dbReference>
<sequence>MSPGDGRLTMDPPLLALACNELYAADCASKELKIMYRKKNKEWAVIGRLPEIAYNMDSWGITFRGRGDHVFFGSFFGLQLLGFMSRCWAPCLGRWLHKEPLLESSVLVSRLSRYFPFSRLSFSCQKIISFCGVLGLH</sequence>
<reference evidence="3" key="2">
    <citation type="submission" date="2020-06" db="EMBL/GenBank/DDBJ databases">
        <title>Helianthus annuus Genome sequencing and assembly Release 2.</title>
        <authorList>
            <person name="Gouzy J."/>
            <person name="Langlade N."/>
            <person name="Munos S."/>
        </authorList>
    </citation>
    <scope>NUCLEOTIDE SEQUENCE</scope>
    <source>
        <tissue evidence="3">Leaves</tissue>
    </source>
</reference>
<dbReference type="Proteomes" id="UP000215914">
    <property type="component" value="Unassembled WGS sequence"/>
</dbReference>
<evidence type="ECO:0000256" key="2">
    <source>
        <dbReference type="ARBA" id="ARBA00022737"/>
    </source>
</evidence>
<evidence type="ECO:0000256" key="1">
    <source>
        <dbReference type="ARBA" id="ARBA00022441"/>
    </source>
</evidence>
<dbReference type="AlphaFoldDB" id="A0A9K3J5H8"/>
<protein>
    <submittedName>
        <fullName evidence="3">Uncharacterized protein</fullName>
    </submittedName>
</protein>
<reference evidence="3" key="1">
    <citation type="journal article" date="2017" name="Nature">
        <title>The sunflower genome provides insights into oil metabolism, flowering and Asterid evolution.</title>
        <authorList>
            <person name="Badouin H."/>
            <person name="Gouzy J."/>
            <person name="Grassa C.J."/>
            <person name="Murat F."/>
            <person name="Staton S.E."/>
            <person name="Cottret L."/>
            <person name="Lelandais-Briere C."/>
            <person name="Owens G.L."/>
            <person name="Carrere S."/>
            <person name="Mayjonade B."/>
            <person name="Legrand L."/>
            <person name="Gill N."/>
            <person name="Kane N.C."/>
            <person name="Bowers J.E."/>
            <person name="Hubner S."/>
            <person name="Bellec A."/>
            <person name="Berard A."/>
            <person name="Berges H."/>
            <person name="Blanchet N."/>
            <person name="Boniface M.C."/>
            <person name="Brunel D."/>
            <person name="Catrice O."/>
            <person name="Chaidir N."/>
            <person name="Claudel C."/>
            <person name="Donnadieu C."/>
            <person name="Faraut T."/>
            <person name="Fievet G."/>
            <person name="Helmstetter N."/>
            <person name="King M."/>
            <person name="Knapp S.J."/>
            <person name="Lai Z."/>
            <person name="Le Paslier M.C."/>
            <person name="Lippi Y."/>
            <person name="Lorenzon L."/>
            <person name="Mandel J.R."/>
            <person name="Marage G."/>
            <person name="Marchand G."/>
            <person name="Marquand E."/>
            <person name="Bret-Mestries E."/>
            <person name="Morien E."/>
            <person name="Nambeesan S."/>
            <person name="Nguyen T."/>
            <person name="Pegot-Espagnet P."/>
            <person name="Pouilly N."/>
            <person name="Raftis F."/>
            <person name="Sallet E."/>
            <person name="Schiex T."/>
            <person name="Thomas J."/>
            <person name="Vandecasteele C."/>
            <person name="Vares D."/>
            <person name="Vear F."/>
            <person name="Vautrin S."/>
            <person name="Crespi M."/>
            <person name="Mangin B."/>
            <person name="Burke J.M."/>
            <person name="Salse J."/>
            <person name="Munos S."/>
            <person name="Vincourt P."/>
            <person name="Rieseberg L.H."/>
            <person name="Langlade N.B."/>
        </authorList>
    </citation>
    <scope>NUCLEOTIDE SEQUENCE</scope>
    <source>
        <tissue evidence="3">Leaves</tissue>
    </source>
</reference>
<keyword evidence="2" id="KW-0677">Repeat</keyword>
<comment type="caution">
    <text evidence="3">The sequence shown here is derived from an EMBL/GenBank/DDBJ whole genome shotgun (WGS) entry which is preliminary data.</text>
</comment>
<gene>
    <name evidence="3" type="ORF">HanXRQr2_Chr04g0153421</name>
</gene>
<evidence type="ECO:0000313" key="3">
    <source>
        <dbReference type="EMBL" id="KAF5809124.1"/>
    </source>
</evidence>
<evidence type="ECO:0000313" key="4">
    <source>
        <dbReference type="Proteomes" id="UP000215914"/>
    </source>
</evidence>
<dbReference type="PANTHER" id="PTHR46122">
    <property type="entry name" value="GALACTOSE OXIDASE/KELCH REPEAT PROTEIN-RELATED"/>
    <property type="match status" value="1"/>
</dbReference>
<proteinExistence type="predicted"/>